<accession>A0A7S1RZZ6</accession>
<evidence type="ECO:0000256" key="1">
    <source>
        <dbReference type="SAM" id="Coils"/>
    </source>
</evidence>
<name>A0A7S1RZZ6_ALECA</name>
<dbReference type="Gene3D" id="3.30.559.10">
    <property type="entry name" value="Chloramphenicol acetyltransferase-like domain"/>
    <property type="match status" value="1"/>
</dbReference>
<dbReference type="InterPro" id="IPR023213">
    <property type="entry name" value="CAT-like_dom_sf"/>
</dbReference>
<evidence type="ECO:0000259" key="3">
    <source>
        <dbReference type="Pfam" id="PF00668"/>
    </source>
</evidence>
<dbReference type="Gene3D" id="3.30.559.30">
    <property type="entry name" value="Nonribosomal peptide synthetase, condensation domain"/>
    <property type="match status" value="1"/>
</dbReference>
<feature type="domain" description="Condensation" evidence="3">
    <location>
        <begin position="234"/>
        <end position="582"/>
    </location>
</feature>
<dbReference type="PANTHER" id="PTHR45398">
    <property type="match status" value="1"/>
</dbReference>
<feature type="compositionally biased region" description="Basic and acidic residues" evidence="2">
    <location>
        <begin position="815"/>
        <end position="826"/>
    </location>
</feature>
<sequence length="858" mass="95321">MTRNLEASDSMDPWKYSADLSNGAKIKFSLVGEDRLMTSYQRAGTKDWRQPITAVLGDDSEVVDLVEDKLVKQDDILEKRWSQDGRAYSKADFMRYFGSTREWDAAQLVVAGEAPPKAQTWRGEDQDQVLKGAVLSQLRNSLLDLLTDKEEEDDSLISGAFSMAIRLRQAWPTVRSLPKRLFDILTPMPIGEKVSEEAVDRALDEKQNTPDPKKTIVPVPAVRLMPTLAHPVSPNEEQMLRLFVGDPRNTAYNLSNAFRATVKLDPMQVEFCHSLIIQRHDVLRSAFWQEGMDPLRRVEQESQVPLHVLAVKDESEMHVVQGTDYMTGHQLGVTPMRANAFCSHSSACGIGLNLHHIVADADGMGLYSAEAFQISMYLSQGFSEEAVAERLPALPVQFVDFAYWQKSLSSKGLVDSDLGYWFHQVTACAPPAVLDVPIDKPRPRVWVAVGSSQRIMFEVEVVQLLNEVSGRATPFAVAFATMAVTLTRFSGSPSTLIAVPFALRSLPVLSNLIGNFLNMMPVRTSHDSGGTYISTLDRVAVQAVDVQRYALAPFITLLQTTQKHFGMQDPSRNPVYSTMIDLVPNASEDPNTGLSGVLDWFLFANTRNGMIWSLDAVYNTFILEQQTVKMMLLHMLSVHFHVARSPRVPVPRTLAGLEAVQDTKDGVDLTHVYVRSSFLPQVVGVKSGWEIENGSREYLLVRQADRFKRMSGLELTADYPPSVLSSLRAPGQAAPRGPSVKPRHVAGEAVDEAALAKAVRPPAARTEEDLAEEAEARRAELARRKQRSYEVATLWAKTARQSELISLEQDEEADPYAHESANDWHSRKWNPKGVGPESGDLMGRARKRSSAAGRGRSS</sequence>
<dbReference type="SUPFAM" id="SSF52777">
    <property type="entry name" value="CoA-dependent acyltransferases"/>
    <property type="match status" value="2"/>
</dbReference>
<feature type="region of interest" description="Disordered" evidence="2">
    <location>
        <begin position="806"/>
        <end position="858"/>
    </location>
</feature>
<proteinExistence type="predicted"/>
<evidence type="ECO:0000313" key="4">
    <source>
        <dbReference type="EMBL" id="CAD9180654.1"/>
    </source>
</evidence>
<dbReference type="InterPro" id="IPR001242">
    <property type="entry name" value="Condensation_dom"/>
</dbReference>
<keyword evidence="1" id="KW-0175">Coiled coil</keyword>
<dbReference type="GO" id="GO:0003824">
    <property type="term" value="F:catalytic activity"/>
    <property type="evidence" value="ECO:0007669"/>
    <property type="project" value="InterPro"/>
</dbReference>
<dbReference type="EMBL" id="HBGE01096505">
    <property type="protein sequence ID" value="CAD9180654.1"/>
    <property type="molecule type" value="Transcribed_RNA"/>
</dbReference>
<organism evidence="4">
    <name type="scientific">Alexandrium catenella</name>
    <name type="common">Red tide dinoflagellate</name>
    <name type="synonym">Gonyaulax catenella</name>
    <dbReference type="NCBI Taxonomy" id="2925"/>
    <lineage>
        <taxon>Eukaryota</taxon>
        <taxon>Sar</taxon>
        <taxon>Alveolata</taxon>
        <taxon>Dinophyceae</taxon>
        <taxon>Gonyaulacales</taxon>
        <taxon>Pyrocystaceae</taxon>
        <taxon>Alexandrium</taxon>
    </lineage>
</organism>
<evidence type="ECO:0000256" key="2">
    <source>
        <dbReference type="SAM" id="MobiDB-lite"/>
    </source>
</evidence>
<dbReference type="AlphaFoldDB" id="A0A7S1RZZ6"/>
<gene>
    <name evidence="4" type="ORF">ACAT0790_LOCUS57426</name>
</gene>
<dbReference type="Pfam" id="PF00668">
    <property type="entry name" value="Condensation"/>
    <property type="match status" value="1"/>
</dbReference>
<feature type="coiled-coil region" evidence="1">
    <location>
        <begin position="764"/>
        <end position="791"/>
    </location>
</feature>
<reference evidence="4" key="1">
    <citation type="submission" date="2021-01" db="EMBL/GenBank/DDBJ databases">
        <authorList>
            <person name="Corre E."/>
            <person name="Pelletier E."/>
            <person name="Niang G."/>
            <person name="Scheremetjew M."/>
            <person name="Finn R."/>
            <person name="Kale V."/>
            <person name="Holt S."/>
            <person name="Cochrane G."/>
            <person name="Meng A."/>
            <person name="Brown T."/>
            <person name="Cohen L."/>
        </authorList>
    </citation>
    <scope>NUCLEOTIDE SEQUENCE</scope>
    <source>
        <strain evidence="4">OF101</strain>
    </source>
</reference>
<protein>
    <recommendedName>
        <fullName evidence="3">Condensation domain-containing protein</fullName>
    </recommendedName>
</protein>
<dbReference type="PANTHER" id="PTHR45398:SF1">
    <property type="entry name" value="ENZYME, PUTATIVE (JCVI)-RELATED"/>
    <property type="match status" value="1"/>
</dbReference>